<protein>
    <submittedName>
        <fullName evidence="1">Uncharacterized protein</fullName>
    </submittedName>
</protein>
<gene>
    <name evidence="1" type="ORF">J1N35_025172</name>
</gene>
<proteinExistence type="predicted"/>
<accession>A0A9D3ZXJ6</accession>
<keyword evidence="2" id="KW-1185">Reference proteome</keyword>
<reference evidence="1 2" key="1">
    <citation type="journal article" date="2021" name="Plant Biotechnol. J.">
        <title>Multi-omics assisted identification of the key and species-specific regulatory components of drought-tolerant mechanisms in Gossypium stocksii.</title>
        <authorList>
            <person name="Yu D."/>
            <person name="Ke L."/>
            <person name="Zhang D."/>
            <person name="Wu Y."/>
            <person name="Sun Y."/>
            <person name="Mei J."/>
            <person name="Sun J."/>
            <person name="Sun Y."/>
        </authorList>
    </citation>
    <scope>NUCLEOTIDE SEQUENCE [LARGE SCALE GENOMIC DNA]</scope>
    <source>
        <strain evidence="2">cv. E1</strain>
        <tissue evidence="1">Leaf</tissue>
    </source>
</reference>
<dbReference type="AlphaFoldDB" id="A0A9D3ZXJ6"/>
<feature type="non-terminal residue" evidence="1">
    <location>
        <position position="1"/>
    </location>
</feature>
<evidence type="ECO:0000313" key="1">
    <source>
        <dbReference type="EMBL" id="KAH1072844.1"/>
    </source>
</evidence>
<dbReference type="EMBL" id="JAIQCV010000008">
    <property type="protein sequence ID" value="KAH1072844.1"/>
    <property type="molecule type" value="Genomic_DNA"/>
</dbReference>
<name>A0A9D3ZXJ6_9ROSI</name>
<sequence>FAEVANNEANLDQNTQIKMVLKSFSNDFTGFQVAYNLGNKNLTLTQLMKELQS</sequence>
<evidence type="ECO:0000313" key="2">
    <source>
        <dbReference type="Proteomes" id="UP000828251"/>
    </source>
</evidence>
<organism evidence="1 2">
    <name type="scientific">Gossypium stocksii</name>
    <dbReference type="NCBI Taxonomy" id="47602"/>
    <lineage>
        <taxon>Eukaryota</taxon>
        <taxon>Viridiplantae</taxon>
        <taxon>Streptophyta</taxon>
        <taxon>Embryophyta</taxon>
        <taxon>Tracheophyta</taxon>
        <taxon>Spermatophyta</taxon>
        <taxon>Magnoliopsida</taxon>
        <taxon>eudicotyledons</taxon>
        <taxon>Gunneridae</taxon>
        <taxon>Pentapetalae</taxon>
        <taxon>rosids</taxon>
        <taxon>malvids</taxon>
        <taxon>Malvales</taxon>
        <taxon>Malvaceae</taxon>
        <taxon>Malvoideae</taxon>
        <taxon>Gossypium</taxon>
    </lineage>
</organism>
<comment type="caution">
    <text evidence="1">The sequence shown here is derived from an EMBL/GenBank/DDBJ whole genome shotgun (WGS) entry which is preliminary data.</text>
</comment>
<dbReference type="Proteomes" id="UP000828251">
    <property type="component" value="Unassembled WGS sequence"/>
</dbReference>